<feature type="transmembrane region" description="Helical" evidence="2">
    <location>
        <begin position="404"/>
        <end position="427"/>
    </location>
</feature>
<dbReference type="PANTHER" id="PTHR32301">
    <property type="entry name" value="COUNTIN RECEPTOR CNR3-RELATED"/>
    <property type="match status" value="1"/>
</dbReference>
<accession>X6N494</accession>
<dbReference type="AlphaFoldDB" id="X6N494"/>
<evidence type="ECO:0000313" key="5">
    <source>
        <dbReference type="Proteomes" id="UP000023152"/>
    </source>
</evidence>
<dbReference type="SMART" id="SM00800">
    <property type="entry name" value="uDENN"/>
    <property type="match status" value="1"/>
</dbReference>
<feature type="domain" description="uDENN" evidence="3">
    <location>
        <begin position="428"/>
        <end position="517"/>
    </location>
</feature>
<keyword evidence="2" id="KW-0812">Transmembrane</keyword>
<dbReference type="Proteomes" id="UP000023152">
    <property type="component" value="Unassembled WGS sequence"/>
</dbReference>
<feature type="compositionally biased region" description="Low complexity" evidence="1">
    <location>
        <begin position="305"/>
        <end position="329"/>
    </location>
</feature>
<keyword evidence="2" id="KW-0472">Membrane</keyword>
<evidence type="ECO:0000313" key="4">
    <source>
        <dbReference type="EMBL" id="ETO20733.1"/>
    </source>
</evidence>
<name>X6N494_RETFI</name>
<feature type="compositionally biased region" description="Basic and acidic residues" evidence="1">
    <location>
        <begin position="285"/>
        <end position="302"/>
    </location>
</feature>
<dbReference type="PANTHER" id="PTHR32301:SF6">
    <property type="entry name" value="GOLVESIN-RELATED"/>
    <property type="match status" value="1"/>
</dbReference>
<keyword evidence="2" id="KW-1133">Transmembrane helix</keyword>
<gene>
    <name evidence="4" type="ORF">RFI_16484</name>
</gene>
<dbReference type="EMBL" id="ASPP01012307">
    <property type="protein sequence ID" value="ETO20733.1"/>
    <property type="molecule type" value="Genomic_DNA"/>
</dbReference>
<feature type="compositionally biased region" description="Acidic residues" evidence="1">
    <location>
        <begin position="233"/>
        <end position="242"/>
    </location>
</feature>
<reference evidence="4 5" key="1">
    <citation type="journal article" date="2013" name="Curr. Biol.">
        <title>The Genome of the Foraminiferan Reticulomyxa filosa.</title>
        <authorList>
            <person name="Glockner G."/>
            <person name="Hulsmann N."/>
            <person name="Schleicher M."/>
            <person name="Noegel A.A."/>
            <person name="Eichinger L."/>
            <person name="Gallinger C."/>
            <person name="Pawlowski J."/>
            <person name="Sierra R."/>
            <person name="Euteneuer U."/>
            <person name="Pillet L."/>
            <person name="Moustafa A."/>
            <person name="Platzer M."/>
            <person name="Groth M."/>
            <person name="Szafranski K."/>
            <person name="Schliwa M."/>
        </authorList>
    </citation>
    <scope>NUCLEOTIDE SEQUENCE [LARGE SCALE GENOMIC DNA]</scope>
</reference>
<feature type="compositionally biased region" description="Basic and acidic residues" evidence="1">
    <location>
        <begin position="350"/>
        <end position="360"/>
    </location>
</feature>
<evidence type="ECO:0000256" key="2">
    <source>
        <dbReference type="SAM" id="Phobius"/>
    </source>
</evidence>
<feature type="region of interest" description="Disordered" evidence="1">
    <location>
        <begin position="221"/>
        <end position="366"/>
    </location>
</feature>
<feature type="compositionally biased region" description="Basic residues" evidence="1">
    <location>
        <begin position="58"/>
        <end position="80"/>
    </location>
</feature>
<evidence type="ECO:0000259" key="3">
    <source>
        <dbReference type="SMART" id="SM00800"/>
    </source>
</evidence>
<dbReference type="OrthoDB" id="75250at2759"/>
<dbReference type="InterPro" id="IPR053259">
    <property type="entry name" value="Golvesin-related_Golgi"/>
</dbReference>
<feature type="region of interest" description="Disordered" evidence="1">
    <location>
        <begin position="56"/>
        <end position="204"/>
    </location>
</feature>
<comment type="caution">
    <text evidence="4">The sequence shown here is derived from an EMBL/GenBank/DDBJ whole genome shotgun (WGS) entry which is preliminary data.</text>
</comment>
<dbReference type="Pfam" id="PF03456">
    <property type="entry name" value="uDENN"/>
    <property type="match status" value="1"/>
</dbReference>
<protein>
    <recommendedName>
        <fullName evidence="3">uDENN domain-containing protein</fullName>
    </recommendedName>
</protein>
<feature type="compositionally biased region" description="Low complexity" evidence="1">
    <location>
        <begin position="174"/>
        <end position="186"/>
    </location>
</feature>
<evidence type="ECO:0000256" key="1">
    <source>
        <dbReference type="SAM" id="MobiDB-lite"/>
    </source>
</evidence>
<keyword evidence="5" id="KW-1185">Reference proteome</keyword>
<organism evidence="4 5">
    <name type="scientific">Reticulomyxa filosa</name>
    <dbReference type="NCBI Taxonomy" id="46433"/>
    <lineage>
        <taxon>Eukaryota</taxon>
        <taxon>Sar</taxon>
        <taxon>Rhizaria</taxon>
        <taxon>Retaria</taxon>
        <taxon>Foraminifera</taxon>
        <taxon>Monothalamids</taxon>
        <taxon>Reticulomyxidae</taxon>
        <taxon>Reticulomyxa</taxon>
    </lineage>
</organism>
<feature type="compositionally biased region" description="Low complexity" evidence="1">
    <location>
        <begin position="103"/>
        <end position="163"/>
    </location>
</feature>
<sequence length="648" mass="73413">MLDGAPTKEHRLAEYFLVISYGDELKVRVPSPSLEIFENHEKRKNELKEYLKQQFLQRKQKKMGGKGHEKNKKTPLKKTTTKSGLDIQLVNKGNNQKEKISDNNNNNNTNNNTNNNNNSNNNNNINNNNNNNNNNTNNNNNNSNNTHGKSQSVTISSTQSTATYTANSEVADHTTTTSSTTATQASPWLPNQNQGSGNDIKILKPRDQNSNSLQQINLQYSTRQTSQTAEVESSNEDEESDELERMIRASEKQTYDGIYGPSDSEFVSSHDKKQSVTSGVSETLPEEKETEFHEENNIKTKETVAATPTSATSTPTTTATASTASAPASRPSVILEEDSKQEQDTVVNRDSIDGEKDKKSKTLPGFNMKGLTQGFSKIKDKIQESTFKTTTNTKKPNKNLGMCVILSLSLYNIFFFLRNVYIIFFFLRREAVCMYVVVCCQDNNPFVNFRFEPKIIDRFPFLDHADTEIVTTGSQLQYFCLPTGLFLTRFPSLPIFFTFVWTPASGDRIFGACLRFFEPVPIHVVKVDFFFFFFIFCEYDFQGLSPPQPTEDLAKYPLFEWLAKAPKLIAMCAKLIDLGVPLCAVISCVQMPSDKYKSVLEPYRQYIVEHFGDKNWYASALIQLPALMKQIEDVKLVWREHDDDVDNK</sequence>
<proteinExistence type="predicted"/>
<feature type="compositionally biased region" description="Basic and acidic residues" evidence="1">
    <location>
        <begin position="243"/>
        <end position="254"/>
    </location>
</feature>
<dbReference type="InterPro" id="IPR005113">
    <property type="entry name" value="uDENN_dom"/>
</dbReference>